<dbReference type="InterPro" id="IPR036719">
    <property type="entry name" value="Neuro-gated_channel_TM_sf"/>
</dbReference>
<dbReference type="Gene3D" id="2.70.170.10">
    <property type="entry name" value="Neurotransmitter-gated ion-channel ligand-binding domain"/>
    <property type="match status" value="1"/>
</dbReference>
<name>A0A1I8B457_MELHA</name>
<proteinExistence type="predicted"/>
<organism evidence="3 4">
    <name type="scientific">Meloidogyne hapla</name>
    <name type="common">Root-knot nematode worm</name>
    <dbReference type="NCBI Taxonomy" id="6305"/>
    <lineage>
        <taxon>Eukaryota</taxon>
        <taxon>Metazoa</taxon>
        <taxon>Ecdysozoa</taxon>
        <taxon>Nematoda</taxon>
        <taxon>Chromadorea</taxon>
        <taxon>Rhabditida</taxon>
        <taxon>Tylenchina</taxon>
        <taxon>Tylenchomorpha</taxon>
        <taxon>Tylenchoidea</taxon>
        <taxon>Meloidogynidae</taxon>
        <taxon>Meloidogyninae</taxon>
        <taxon>Meloidogyne</taxon>
    </lineage>
</organism>
<reference evidence="4" key="1">
    <citation type="submission" date="2016-11" db="UniProtKB">
        <authorList>
            <consortium name="WormBaseParasite"/>
        </authorList>
    </citation>
    <scope>IDENTIFICATION</scope>
</reference>
<evidence type="ECO:0000313" key="4">
    <source>
        <dbReference type="WBParaSite" id="MhA1_Contig1305.frz3.gene3"/>
    </source>
</evidence>
<dbReference type="Pfam" id="PF02932">
    <property type="entry name" value="Neur_chan_memb"/>
    <property type="match status" value="1"/>
</dbReference>
<dbReference type="InterPro" id="IPR036734">
    <property type="entry name" value="Neur_chan_lig-bd_sf"/>
</dbReference>
<evidence type="ECO:0000256" key="1">
    <source>
        <dbReference type="SAM" id="Phobius"/>
    </source>
</evidence>
<dbReference type="WBParaSite" id="MhA1_Contig1305.frz3.gene3">
    <property type="protein sequence ID" value="MhA1_Contig1305.frz3.gene3"/>
    <property type="gene ID" value="MhA1_Contig1305.frz3.gene3"/>
</dbReference>
<keyword evidence="1" id="KW-1133">Transmembrane helix</keyword>
<dbReference type="InterPro" id="IPR006201">
    <property type="entry name" value="Neur_channel"/>
</dbReference>
<feature type="transmembrane region" description="Helical" evidence="1">
    <location>
        <begin position="229"/>
        <end position="249"/>
    </location>
</feature>
<keyword evidence="3" id="KW-1185">Reference proteome</keyword>
<dbReference type="Gene3D" id="6.10.250.2810">
    <property type="match status" value="1"/>
</dbReference>
<dbReference type="GO" id="GO:0005230">
    <property type="term" value="F:extracellular ligand-gated monoatomic ion channel activity"/>
    <property type="evidence" value="ECO:0007669"/>
    <property type="project" value="InterPro"/>
</dbReference>
<dbReference type="SUPFAM" id="SSF63712">
    <property type="entry name" value="Nicotinic receptor ligand binding domain-like"/>
    <property type="match status" value="1"/>
</dbReference>
<dbReference type="AlphaFoldDB" id="A0A1I8B457"/>
<evidence type="ECO:0000259" key="2">
    <source>
        <dbReference type="Pfam" id="PF02932"/>
    </source>
</evidence>
<dbReference type="Proteomes" id="UP000095281">
    <property type="component" value="Unplaced"/>
</dbReference>
<sequence>MDIQTCHLIYESFNYNNQEVRMRWNPANPNPVYPIGTILLPDFNLMNIQTSLVVERYIWYFLQAYVPTYLTIFIRNLPRVSYVKAIDVWMLVSMSFVFCSLLELAIVGFKVREKSGGSKKNSGINVNNTTTTTSKNISTNFGIKKELKLWRFPTFLCKNNNKRVRRKSDVEELNDNFDGEDLSPKYGPAAALQKGIERRFMFPVNTEFVVSNIPTRSPAQHRQKHQTPFLSYILKFILMPFTIILNPVANAQPDTIDKIVYWSYYGRKAAEASTKMMSNGGAIFNN</sequence>
<evidence type="ECO:0000313" key="3">
    <source>
        <dbReference type="Proteomes" id="UP000095281"/>
    </source>
</evidence>
<keyword evidence="1" id="KW-0812">Transmembrane</keyword>
<feature type="transmembrane region" description="Helical" evidence="1">
    <location>
        <begin position="57"/>
        <end position="76"/>
    </location>
</feature>
<dbReference type="InterPro" id="IPR006029">
    <property type="entry name" value="Neurotrans-gated_channel_TM"/>
</dbReference>
<accession>A0A1I8B457</accession>
<dbReference type="PANTHER" id="PTHR18945">
    <property type="entry name" value="NEUROTRANSMITTER GATED ION CHANNEL"/>
    <property type="match status" value="1"/>
</dbReference>
<dbReference type="SUPFAM" id="SSF90112">
    <property type="entry name" value="Neurotransmitter-gated ion-channel transmembrane pore"/>
    <property type="match status" value="1"/>
</dbReference>
<dbReference type="GO" id="GO:0004888">
    <property type="term" value="F:transmembrane signaling receptor activity"/>
    <property type="evidence" value="ECO:0007669"/>
    <property type="project" value="InterPro"/>
</dbReference>
<feature type="domain" description="Neurotransmitter-gated ion-channel transmembrane" evidence="2">
    <location>
        <begin position="69"/>
        <end position="115"/>
    </location>
</feature>
<keyword evidence="1" id="KW-0472">Membrane</keyword>
<dbReference type="GO" id="GO:0016020">
    <property type="term" value="C:membrane"/>
    <property type="evidence" value="ECO:0007669"/>
    <property type="project" value="InterPro"/>
</dbReference>
<feature type="transmembrane region" description="Helical" evidence="1">
    <location>
        <begin position="88"/>
        <end position="109"/>
    </location>
</feature>
<protein>
    <submittedName>
        <fullName evidence="4">Neur_chan_memb domain-containing protein</fullName>
    </submittedName>
</protein>